<dbReference type="PIRSF" id="PIRSF018266">
    <property type="entry name" value="FecR"/>
    <property type="match status" value="1"/>
</dbReference>
<dbReference type="InterPro" id="IPR012373">
    <property type="entry name" value="Ferrdict_sens_TM"/>
</dbReference>
<dbReference type="Pfam" id="PF04773">
    <property type="entry name" value="FecR"/>
    <property type="match status" value="1"/>
</dbReference>
<gene>
    <name evidence="4" type="ORF">RU08_03335</name>
</gene>
<dbReference type="Proteomes" id="UP000032068">
    <property type="component" value="Unassembled WGS sequence"/>
</dbReference>
<protein>
    <recommendedName>
        <fullName evidence="6">Histidine kinase</fullName>
    </recommendedName>
</protein>
<evidence type="ECO:0008006" key="6">
    <source>
        <dbReference type="Google" id="ProtNLM"/>
    </source>
</evidence>
<keyword evidence="1" id="KW-0472">Membrane</keyword>
<dbReference type="PANTHER" id="PTHR30273">
    <property type="entry name" value="PERIPLASMIC SIGNAL SENSOR AND SIGMA FACTOR ACTIVATOR FECR-RELATED"/>
    <property type="match status" value="1"/>
</dbReference>
<keyword evidence="1" id="KW-1133">Transmembrane helix</keyword>
<feature type="transmembrane region" description="Helical" evidence="1">
    <location>
        <begin position="94"/>
        <end position="115"/>
    </location>
</feature>
<dbReference type="OrthoDB" id="9771237at2"/>
<dbReference type="InterPro" id="IPR006860">
    <property type="entry name" value="FecR"/>
</dbReference>
<feature type="domain" description="FecR protein" evidence="2">
    <location>
        <begin position="118"/>
        <end position="210"/>
    </location>
</feature>
<dbReference type="AlphaFoldDB" id="A0A0D0KZ49"/>
<evidence type="ECO:0000313" key="4">
    <source>
        <dbReference type="EMBL" id="KIQ05241.1"/>
    </source>
</evidence>
<accession>A0A0D0KZ49</accession>
<sequence>MTGNLRHTALDWLLRVRQSPEDTGLRSDLAAWLSIDDSHAEAYRKAERVWRITGMAQAAALADEPQAPPQPILAAHTTAAVPPARPRRRRWPGLLAGALAACLAMVIAPGAYIALQSDYRTGLGQQRTVELEDGSRIHLDSESAISVDYSDGQREVCLLAGQAFFEVAPDQARPFSVDARPLRITVTGTAFNVALRQTGLAVAVQHGSVRVEENDTTLADALSAGDRLRWQRGSHEVTRDTLPVSQIAAWQKGQLVVRDARISDVLEELRPYLPGKVSLRDAALGEQRITGVYALADPDAALRAVIQPYQGTVSIWTPWLRVIKRHP</sequence>
<dbReference type="EMBL" id="JXQW01000006">
    <property type="protein sequence ID" value="KIQ05241.1"/>
    <property type="molecule type" value="Genomic_DNA"/>
</dbReference>
<keyword evidence="1" id="KW-0812">Transmembrane</keyword>
<dbReference type="InterPro" id="IPR032623">
    <property type="entry name" value="FecR_N"/>
</dbReference>
<evidence type="ECO:0000259" key="3">
    <source>
        <dbReference type="Pfam" id="PF16220"/>
    </source>
</evidence>
<dbReference type="Gene3D" id="2.60.120.1440">
    <property type="match status" value="1"/>
</dbReference>
<dbReference type="PANTHER" id="PTHR30273:SF2">
    <property type="entry name" value="PROTEIN FECR"/>
    <property type="match status" value="1"/>
</dbReference>
<evidence type="ECO:0000256" key="1">
    <source>
        <dbReference type="SAM" id="Phobius"/>
    </source>
</evidence>
<dbReference type="Pfam" id="PF16220">
    <property type="entry name" value="DUF4880"/>
    <property type="match status" value="1"/>
</dbReference>
<comment type="caution">
    <text evidence="4">The sequence shown here is derived from an EMBL/GenBank/DDBJ whole genome shotgun (WGS) entry which is preliminary data.</text>
</comment>
<feature type="domain" description="FecR N-terminal" evidence="3">
    <location>
        <begin position="9"/>
        <end position="49"/>
    </location>
</feature>
<name>A0A0D0KZ49_9PSED</name>
<proteinExistence type="predicted"/>
<evidence type="ECO:0000313" key="5">
    <source>
        <dbReference type="Proteomes" id="UP000032068"/>
    </source>
</evidence>
<dbReference type="GO" id="GO:0016989">
    <property type="term" value="F:sigma factor antagonist activity"/>
    <property type="evidence" value="ECO:0007669"/>
    <property type="project" value="TreeGrafter"/>
</dbReference>
<evidence type="ECO:0000259" key="2">
    <source>
        <dbReference type="Pfam" id="PF04773"/>
    </source>
</evidence>
<reference evidence="4 5" key="1">
    <citation type="submission" date="2014-12" db="EMBL/GenBank/DDBJ databases">
        <title>16Stimator: statistical estimation of ribosomal gene copy numbers from draft genome assemblies.</title>
        <authorList>
            <person name="Perisin M.A."/>
            <person name="Vetter M."/>
            <person name="Gilbert J.A."/>
            <person name="Bergelson J."/>
        </authorList>
    </citation>
    <scope>NUCLEOTIDE SEQUENCE [LARGE SCALE GENOMIC DNA]</scope>
    <source>
        <strain evidence="4 5">MEJ086</strain>
    </source>
</reference>
<dbReference type="RefSeq" id="WP_042552387.1">
    <property type="nucleotide sequence ID" value="NZ_JXQW01000006.1"/>
</dbReference>
<organism evidence="4 5">
    <name type="scientific">Pseudomonas fulva</name>
    <dbReference type="NCBI Taxonomy" id="47880"/>
    <lineage>
        <taxon>Bacteria</taxon>
        <taxon>Pseudomonadati</taxon>
        <taxon>Pseudomonadota</taxon>
        <taxon>Gammaproteobacteria</taxon>
        <taxon>Pseudomonadales</taxon>
        <taxon>Pseudomonadaceae</taxon>
        <taxon>Pseudomonas</taxon>
    </lineage>
</organism>